<feature type="binding site" evidence="7 8">
    <location>
        <position position="58"/>
    </location>
    <ligand>
        <name>S-adenosyl-L-methionine</name>
        <dbReference type="ChEBI" id="CHEBI:59789"/>
    </ligand>
</feature>
<comment type="function">
    <text evidence="7">Specifically dimethylates two adjacent adenosines (A1518 and A1519) in the loop of a conserved hairpin near the 3'-end of 16S rRNA in the 30S particle. May play a critical role in biogenesis of 30S subunits.</text>
</comment>
<dbReference type="SUPFAM" id="SSF53335">
    <property type="entry name" value="S-adenosyl-L-methionine-dependent methyltransferases"/>
    <property type="match status" value="1"/>
</dbReference>
<keyword evidence="5 7" id="KW-0949">S-adenosyl-L-methionine</keyword>
<feature type="binding site" evidence="7 8">
    <location>
        <position position="37"/>
    </location>
    <ligand>
        <name>S-adenosyl-L-methionine</name>
        <dbReference type="ChEBI" id="CHEBI:59789"/>
    </ligand>
</feature>
<dbReference type="Proteomes" id="UP000004221">
    <property type="component" value="Unassembled WGS sequence"/>
</dbReference>
<dbReference type="AlphaFoldDB" id="I4EFI7"/>
<evidence type="ECO:0000256" key="4">
    <source>
        <dbReference type="ARBA" id="ARBA00022679"/>
    </source>
</evidence>
<dbReference type="Pfam" id="PF00398">
    <property type="entry name" value="RrnaAD"/>
    <property type="match status" value="1"/>
</dbReference>
<dbReference type="GO" id="GO:0003723">
    <property type="term" value="F:RNA binding"/>
    <property type="evidence" value="ECO:0007669"/>
    <property type="project" value="UniProtKB-UniRule"/>
</dbReference>
<dbReference type="PROSITE" id="PS01131">
    <property type="entry name" value="RRNA_A_DIMETH"/>
    <property type="match status" value="1"/>
</dbReference>
<sequence>MRPSKALGQNFLHDQKIVRRIAETAAIKPGDLVVEIGPGLGILTRELAKRAGEVIAVELDRRLAEHLRETAGSPNIRIVEADILKTDLTALTGGRPYTVVANLPYSIAAAAIEHLLESAHPPERLVVMVQREVAERIVARPPEMSVLATAVQFYGVPKIAFRIGPGAFIPAPKVESAVLQIDLHPRPPLAGAERARFFELVRAGFGQRRKRLANALASGLRQPKPVVEQRLTEASIAPDRRAETLTVADWLAVTNAFAELRHGNS</sequence>
<keyword evidence="3 7" id="KW-0489">Methyltransferase</keyword>
<dbReference type="GO" id="GO:0052908">
    <property type="term" value="F:16S rRNA (adenine(1518)-N(6)/adenine(1519)-N(6))-dimethyltransferase activity"/>
    <property type="evidence" value="ECO:0007669"/>
    <property type="project" value="UniProtKB-EC"/>
</dbReference>
<organism evidence="10 11">
    <name type="scientific">Nitrolancea hollandica Lb</name>
    <dbReference type="NCBI Taxonomy" id="1129897"/>
    <lineage>
        <taxon>Bacteria</taxon>
        <taxon>Pseudomonadati</taxon>
        <taxon>Thermomicrobiota</taxon>
        <taxon>Thermomicrobia</taxon>
        <taxon>Sphaerobacterales</taxon>
        <taxon>Sphaerobacterineae</taxon>
        <taxon>Sphaerobacteraceae</taxon>
        <taxon>Nitrolancea</taxon>
    </lineage>
</organism>
<dbReference type="InterPro" id="IPR001737">
    <property type="entry name" value="KsgA/Erm"/>
</dbReference>
<dbReference type="CDD" id="cd02440">
    <property type="entry name" value="AdoMet_MTases"/>
    <property type="match status" value="1"/>
</dbReference>
<evidence type="ECO:0000256" key="1">
    <source>
        <dbReference type="ARBA" id="ARBA00022490"/>
    </source>
</evidence>
<dbReference type="SMART" id="SM00650">
    <property type="entry name" value="rADc"/>
    <property type="match status" value="1"/>
</dbReference>
<feature type="binding site" evidence="7 8">
    <location>
        <position position="12"/>
    </location>
    <ligand>
        <name>S-adenosyl-L-methionine</name>
        <dbReference type="ChEBI" id="CHEBI:59789"/>
    </ligand>
</feature>
<evidence type="ECO:0000259" key="9">
    <source>
        <dbReference type="SMART" id="SM00650"/>
    </source>
</evidence>
<evidence type="ECO:0000313" key="10">
    <source>
        <dbReference type="EMBL" id="CCF83449.1"/>
    </source>
</evidence>
<dbReference type="InterPro" id="IPR020596">
    <property type="entry name" value="rRNA_Ade_Mease_Trfase_CS"/>
</dbReference>
<keyword evidence="6 7" id="KW-0694">RNA-binding</keyword>
<gene>
    <name evidence="7" type="primary">rsmA</name>
    <name evidence="7 10" type="synonym">ksgA</name>
    <name evidence="10" type="ORF">NITHO_230020</name>
</gene>
<evidence type="ECO:0000256" key="2">
    <source>
        <dbReference type="ARBA" id="ARBA00022552"/>
    </source>
</evidence>
<dbReference type="GO" id="GO:0005829">
    <property type="term" value="C:cytosol"/>
    <property type="evidence" value="ECO:0007669"/>
    <property type="project" value="TreeGrafter"/>
</dbReference>
<dbReference type="HAMAP" id="MF_00607">
    <property type="entry name" value="16SrRNA_methyltr_A"/>
    <property type="match status" value="1"/>
</dbReference>
<accession>I4EFI7</accession>
<feature type="binding site" evidence="7 8">
    <location>
        <position position="10"/>
    </location>
    <ligand>
        <name>S-adenosyl-L-methionine</name>
        <dbReference type="ChEBI" id="CHEBI:59789"/>
    </ligand>
</feature>
<dbReference type="PANTHER" id="PTHR11727:SF7">
    <property type="entry name" value="DIMETHYLADENOSINE TRANSFERASE-RELATED"/>
    <property type="match status" value="1"/>
</dbReference>
<protein>
    <recommendedName>
        <fullName evidence="7">Ribosomal RNA small subunit methyltransferase A</fullName>
        <ecNumber evidence="7">2.1.1.182</ecNumber>
    </recommendedName>
    <alternativeName>
        <fullName evidence="7">16S rRNA (adenine(1518)-N(6)/adenine(1519)-N(6))-dimethyltransferase</fullName>
    </alternativeName>
    <alternativeName>
        <fullName evidence="7">16S rRNA dimethyladenosine transferase</fullName>
    </alternativeName>
    <alternativeName>
        <fullName evidence="7">16S rRNA dimethylase</fullName>
    </alternativeName>
    <alternativeName>
        <fullName evidence="7">S-adenosylmethionine-6-N', N'-adenosyl(rRNA) dimethyltransferase</fullName>
    </alternativeName>
</protein>
<evidence type="ECO:0000256" key="6">
    <source>
        <dbReference type="ARBA" id="ARBA00022884"/>
    </source>
</evidence>
<feature type="domain" description="Ribosomal RNA adenine methylase transferase N-terminal" evidence="9">
    <location>
        <begin position="17"/>
        <end position="185"/>
    </location>
</feature>
<dbReference type="NCBIfam" id="TIGR00755">
    <property type="entry name" value="ksgA"/>
    <property type="match status" value="1"/>
</dbReference>
<feature type="binding site" evidence="7 8">
    <location>
        <position position="82"/>
    </location>
    <ligand>
        <name>S-adenosyl-L-methionine</name>
        <dbReference type="ChEBI" id="CHEBI:59789"/>
    </ligand>
</feature>
<keyword evidence="2 7" id="KW-0698">rRNA processing</keyword>
<dbReference type="InterPro" id="IPR023165">
    <property type="entry name" value="rRNA_Ade_diMease-like_C"/>
</dbReference>
<dbReference type="EMBL" id="CAGS01000146">
    <property type="protein sequence ID" value="CCF83449.1"/>
    <property type="molecule type" value="Genomic_DNA"/>
</dbReference>
<keyword evidence="11" id="KW-1185">Reference proteome</keyword>
<feature type="binding site" evidence="7 8">
    <location>
        <position position="102"/>
    </location>
    <ligand>
        <name>S-adenosyl-L-methionine</name>
        <dbReference type="ChEBI" id="CHEBI:59789"/>
    </ligand>
</feature>
<name>I4EFI7_9BACT</name>
<proteinExistence type="inferred from homology"/>
<evidence type="ECO:0000313" key="11">
    <source>
        <dbReference type="Proteomes" id="UP000004221"/>
    </source>
</evidence>
<comment type="caution">
    <text evidence="10">The sequence shown here is derived from an EMBL/GenBank/DDBJ whole genome shotgun (WGS) entry which is preliminary data.</text>
</comment>
<dbReference type="PANTHER" id="PTHR11727">
    <property type="entry name" value="DIMETHYLADENOSINE TRANSFERASE"/>
    <property type="match status" value="1"/>
</dbReference>
<keyword evidence="4 7" id="KW-0808">Transferase</keyword>
<keyword evidence="1 7" id="KW-0963">Cytoplasm</keyword>
<evidence type="ECO:0000256" key="8">
    <source>
        <dbReference type="PROSITE-ProRule" id="PRU01026"/>
    </source>
</evidence>
<dbReference type="Gene3D" id="3.40.50.150">
    <property type="entry name" value="Vaccinia Virus protein VP39"/>
    <property type="match status" value="1"/>
</dbReference>
<dbReference type="Gene3D" id="1.10.8.100">
    <property type="entry name" value="Ribosomal RNA adenine dimethylase-like, domain 2"/>
    <property type="match status" value="1"/>
</dbReference>
<dbReference type="InterPro" id="IPR020598">
    <property type="entry name" value="rRNA_Ade_methylase_Trfase_N"/>
</dbReference>
<dbReference type="EC" id="2.1.1.182" evidence="7"/>
<reference evidence="10 11" key="1">
    <citation type="journal article" date="2012" name="ISME J.">
        <title>Nitrification expanded: discovery, physiology and genomics of a nitrite-oxidizing bacterium from the phylum Chloroflexi.</title>
        <authorList>
            <person name="Sorokin D.Y."/>
            <person name="Lucker S."/>
            <person name="Vejmelkova D."/>
            <person name="Kostrikina N.A."/>
            <person name="Kleerebezem R."/>
            <person name="Rijpstra W.I."/>
            <person name="Damste J.S."/>
            <person name="Le Paslier D."/>
            <person name="Muyzer G."/>
            <person name="Wagner M."/>
            <person name="van Loosdrecht M.C."/>
            <person name="Daims H."/>
        </authorList>
    </citation>
    <scope>NUCLEOTIDE SEQUENCE [LARGE SCALE GENOMIC DNA]</scope>
    <source>
        <strain evidence="11">none</strain>
    </source>
</reference>
<evidence type="ECO:0000256" key="5">
    <source>
        <dbReference type="ARBA" id="ARBA00022691"/>
    </source>
</evidence>
<comment type="catalytic activity">
    <reaction evidence="7">
        <text>adenosine(1518)/adenosine(1519) in 16S rRNA + 4 S-adenosyl-L-methionine = N(6)-dimethyladenosine(1518)/N(6)-dimethyladenosine(1519) in 16S rRNA + 4 S-adenosyl-L-homocysteine + 4 H(+)</text>
        <dbReference type="Rhea" id="RHEA:19609"/>
        <dbReference type="Rhea" id="RHEA-COMP:10232"/>
        <dbReference type="Rhea" id="RHEA-COMP:10233"/>
        <dbReference type="ChEBI" id="CHEBI:15378"/>
        <dbReference type="ChEBI" id="CHEBI:57856"/>
        <dbReference type="ChEBI" id="CHEBI:59789"/>
        <dbReference type="ChEBI" id="CHEBI:74411"/>
        <dbReference type="ChEBI" id="CHEBI:74493"/>
        <dbReference type="EC" id="2.1.1.182"/>
    </reaction>
</comment>
<dbReference type="InterPro" id="IPR029063">
    <property type="entry name" value="SAM-dependent_MTases_sf"/>
</dbReference>
<evidence type="ECO:0000256" key="3">
    <source>
        <dbReference type="ARBA" id="ARBA00022603"/>
    </source>
</evidence>
<dbReference type="InterPro" id="IPR011530">
    <property type="entry name" value="rRNA_adenine_dimethylase"/>
</dbReference>
<dbReference type="PROSITE" id="PS51689">
    <property type="entry name" value="SAM_RNA_A_N6_MT"/>
    <property type="match status" value="1"/>
</dbReference>
<comment type="subcellular location">
    <subcellularLocation>
        <location evidence="7">Cytoplasm</location>
    </subcellularLocation>
</comment>
<comment type="similarity">
    <text evidence="7">Belongs to the class I-like SAM-binding methyltransferase superfamily. rRNA adenine N(6)-methyltransferase family. RsmA subfamily.</text>
</comment>
<evidence type="ECO:0000256" key="7">
    <source>
        <dbReference type="HAMAP-Rule" id="MF_00607"/>
    </source>
</evidence>